<accession>A0A3S9UDA8</accession>
<evidence type="ECO:0000313" key="1">
    <source>
        <dbReference type="EMBL" id="AZS08271.1"/>
    </source>
</evidence>
<dbReference type="GeneID" id="64948112"/>
<dbReference type="KEGG" id="vg:64948112"/>
<dbReference type="RefSeq" id="YP_010064253.1">
    <property type="nucleotide sequence ID" value="NC_054814.1"/>
</dbReference>
<organism evidence="1 2">
    <name type="scientific">Mycobacterium phage IronMan</name>
    <dbReference type="NCBI Taxonomy" id="2499042"/>
    <lineage>
        <taxon>Viruses</taxon>
        <taxon>Duplodnaviria</taxon>
        <taxon>Heunggongvirae</taxon>
        <taxon>Uroviricota</taxon>
        <taxon>Caudoviricetes</taxon>
        <taxon>Pukovnikvirus</taxon>
        <taxon>Pukovnikvirus ironman</taxon>
    </lineage>
</organism>
<reference evidence="1 2" key="1">
    <citation type="submission" date="2018-12" db="EMBL/GenBank/DDBJ databases">
        <authorList>
            <person name="Stoner T.H."/>
            <person name="Garlena R.A."/>
            <person name="Russell D.A."/>
            <person name="Pope W.H."/>
            <person name="Jacobs-Sera D."/>
            <person name="Hatfull G.F."/>
        </authorList>
    </citation>
    <scope>NUCLEOTIDE SEQUENCE [LARGE SCALE GENOMIC DNA]</scope>
</reference>
<dbReference type="Proteomes" id="UP000287856">
    <property type="component" value="Segment"/>
</dbReference>
<proteinExistence type="predicted"/>
<dbReference type="EMBL" id="MK279857">
    <property type="protein sequence ID" value="AZS08271.1"/>
    <property type="molecule type" value="Genomic_DNA"/>
</dbReference>
<name>A0A3S9UDA8_9CAUD</name>
<keyword evidence="2" id="KW-1185">Reference proteome</keyword>
<gene>
    <name evidence="1" type="primary">70</name>
    <name evidence="1" type="ORF">PBI_IRONMAN_70</name>
</gene>
<protein>
    <submittedName>
        <fullName evidence="1">Uncharacterized protein</fullName>
    </submittedName>
</protein>
<sequence length="79" mass="9270">MNEYRKRLEPIDSDSSYTYVEMGPKPDMPPWHEQAHPSRFPFPNNDAALRFARTHAEPGREVVIAYPDGRRWDGQKWVA</sequence>
<evidence type="ECO:0000313" key="2">
    <source>
        <dbReference type="Proteomes" id="UP000287856"/>
    </source>
</evidence>